<dbReference type="EMBL" id="JAEDXU010000004">
    <property type="protein sequence ID" value="MBP1046355.1"/>
    <property type="molecule type" value="Genomic_DNA"/>
</dbReference>
<name>A0ABS4CIS4_9ENTE</name>
<proteinExistence type="predicted"/>
<organism evidence="2 3">
    <name type="scientific">Enterococcus larvae</name>
    <dbReference type="NCBI Taxonomy" id="2794352"/>
    <lineage>
        <taxon>Bacteria</taxon>
        <taxon>Bacillati</taxon>
        <taxon>Bacillota</taxon>
        <taxon>Bacilli</taxon>
        <taxon>Lactobacillales</taxon>
        <taxon>Enterococcaceae</taxon>
        <taxon>Enterococcus</taxon>
    </lineage>
</organism>
<comment type="caution">
    <text evidence="2">The sequence shown here is derived from an EMBL/GenBank/DDBJ whole genome shotgun (WGS) entry which is preliminary data.</text>
</comment>
<dbReference type="InterPro" id="IPR052942">
    <property type="entry name" value="LPS_cholinephosphotransferase"/>
</dbReference>
<dbReference type="InterPro" id="IPR007074">
    <property type="entry name" value="LicD/FKTN/FKRP_NTP_transf"/>
</dbReference>
<evidence type="ECO:0000313" key="3">
    <source>
        <dbReference type="Proteomes" id="UP000673375"/>
    </source>
</evidence>
<gene>
    <name evidence="2" type="ORF">I6N96_08665</name>
</gene>
<dbReference type="Pfam" id="PF04991">
    <property type="entry name" value="LicD"/>
    <property type="match status" value="1"/>
</dbReference>
<evidence type="ECO:0000259" key="1">
    <source>
        <dbReference type="Pfam" id="PF04991"/>
    </source>
</evidence>
<dbReference type="PANTHER" id="PTHR43404:SF2">
    <property type="entry name" value="LIPOPOLYSACCHARIDE CHOLINEPHOSPHOTRANSFERASE LICD"/>
    <property type="match status" value="1"/>
</dbReference>
<dbReference type="PANTHER" id="PTHR43404">
    <property type="entry name" value="LIPOPOLYSACCHARIDE CHOLINEPHOSPHOTRANSFERASE LICD"/>
    <property type="match status" value="1"/>
</dbReference>
<reference evidence="2 3" key="1">
    <citation type="submission" date="2020-12" db="EMBL/GenBank/DDBJ databases">
        <title>Vagococcus allomyrinae sp. nov. and Enterococcus lavae sp. nov., isolated from the larvae of Allomyrina dichotoma.</title>
        <authorList>
            <person name="Lee S.D."/>
        </authorList>
    </citation>
    <scope>NUCLEOTIDE SEQUENCE [LARGE SCALE GENOMIC DNA]</scope>
    <source>
        <strain evidence="2 3">BWM-S5</strain>
    </source>
</reference>
<sequence length="297" mass="34408">MKINSLENVSQNDLRELQLKELEILIHLRDICLENDLSLFLAGGSMIGAVRNQGFIPWDDDVDCFMLRKDYEKLTNEWDKLNQNEKYSLCRTNQTENYHHTAMTVKDNTTTFINSHSVDNDINHGISIDIIPIDVVPRGRFSRIKQILAAMTFSVYNAQRVPNNKGGFLKVATKLLLVVIPGQRLRYKIWKKAESMMSQWSWDEGDYLVELVTGPKAILRKLEKRWFAKSEMVLFEQEQMPVPIGYKEYLALIFGDYMTEPPKSEQVPKHDIVCVDTETSYTAYKGKYYKVKEGGHL</sequence>
<protein>
    <submittedName>
        <fullName evidence="2">LicD family protein</fullName>
    </submittedName>
</protein>
<dbReference type="Proteomes" id="UP000673375">
    <property type="component" value="Unassembled WGS sequence"/>
</dbReference>
<dbReference type="RefSeq" id="WP_209557183.1">
    <property type="nucleotide sequence ID" value="NZ_JAEDXU010000004.1"/>
</dbReference>
<evidence type="ECO:0000313" key="2">
    <source>
        <dbReference type="EMBL" id="MBP1046355.1"/>
    </source>
</evidence>
<keyword evidence="3" id="KW-1185">Reference proteome</keyword>
<feature type="domain" description="LicD/FKTN/FKRP nucleotidyltransferase" evidence="1">
    <location>
        <begin position="32"/>
        <end position="255"/>
    </location>
</feature>
<accession>A0ABS4CIS4</accession>